<proteinExistence type="predicted"/>
<dbReference type="GO" id="GO:0030248">
    <property type="term" value="F:cellulose binding"/>
    <property type="evidence" value="ECO:0007669"/>
    <property type="project" value="InterPro"/>
</dbReference>
<dbReference type="Pfam" id="PF00734">
    <property type="entry name" value="CBM_1"/>
    <property type="match status" value="1"/>
</dbReference>
<organism evidence="4 5">
    <name type="scientific">Mycena albidolilacea</name>
    <dbReference type="NCBI Taxonomy" id="1033008"/>
    <lineage>
        <taxon>Eukaryota</taxon>
        <taxon>Fungi</taxon>
        <taxon>Dikarya</taxon>
        <taxon>Basidiomycota</taxon>
        <taxon>Agaricomycotina</taxon>
        <taxon>Agaricomycetes</taxon>
        <taxon>Agaricomycetidae</taxon>
        <taxon>Agaricales</taxon>
        <taxon>Marasmiineae</taxon>
        <taxon>Mycenaceae</taxon>
        <taxon>Mycena</taxon>
    </lineage>
</organism>
<feature type="chain" id="PRO_5042194274" description="CBM1 domain-containing protein" evidence="2">
    <location>
        <begin position="20"/>
        <end position="63"/>
    </location>
</feature>
<feature type="domain" description="CBM1" evidence="3">
    <location>
        <begin position="19"/>
        <end position="55"/>
    </location>
</feature>
<evidence type="ECO:0000256" key="1">
    <source>
        <dbReference type="ARBA" id="ARBA00022729"/>
    </source>
</evidence>
<accession>A0AAD6Z981</accession>
<reference evidence="4" key="1">
    <citation type="submission" date="2023-03" db="EMBL/GenBank/DDBJ databases">
        <title>Massive genome expansion in bonnet fungi (Mycena s.s.) driven by repeated elements and novel gene families across ecological guilds.</title>
        <authorList>
            <consortium name="Lawrence Berkeley National Laboratory"/>
            <person name="Harder C.B."/>
            <person name="Miyauchi S."/>
            <person name="Viragh M."/>
            <person name="Kuo A."/>
            <person name="Thoen E."/>
            <person name="Andreopoulos B."/>
            <person name="Lu D."/>
            <person name="Skrede I."/>
            <person name="Drula E."/>
            <person name="Henrissat B."/>
            <person name="Morin E."/>
            <person name="Kohler A."/>
            <person name="Barry K."/>
            <person name="LaButti K."/>
            <person name="Morin E."/>
            <person name="Salamov A."/>
            <person name="Lipzen A."/>
            <person name="Mereny Z."/>
            <person name="Hegedus B."/>
            <person name="Baldrian P."/>
            <person name="Stursova M."/>
            <person name="Weitz H."/>
            <person name="Taylor A."/>
            <person name="Grigoriev I.V."/>
            <person name="Nagy L.G."/>
            <person name="Martin F."/>
            <person name="Kauserud H."/>
        </authorList>
    </citation>
    <scope>NUCLEOTIDE SEQUENCE</scope>
    <source>
        <strain evidence="4">CBHHK002</strain>
    </source>
</reference>
<feature type="signal peptide" evidence="2">
    <location>
        <begin position="1"/>
        <end position="19"/>
    </location>
</feature>
<sequence length="63" mass="6409">MIRSLSVLILALSVAFAAGQNSPLGQCGGIDYAGPTACGANLSCTEINAWYYQCLPVASTAAN</sequence>
<dbReference type="Proteomes" id="UP001218218">
    <property type="component" value="Unassembled WGS sequence"/>
</dbReference>
<dbReference type="PROSITE" id="PS51164">
    <property type="entry name" value="CBM1_2"/>
    <property type="match status" value="1"/>
</dbReference>
<dbReference type="GO" id="GO:0005576">
    <property type="term" value="C:extracellular region"/>
    <property type="evidence" value="ECO:0007669"/>
    <property type="project" value="InterPro"/>
</dbReference>
<evidence type="ECO:0000313" key="4">
    <source>
        <dbReference type="EMBL" id="KAJ7312299.1"/>
    </source>
</evidence>
<dbReference type="GO" id="GO:0005975">
    <property type="term" value="P:carbohydrate metabolic process"/>
    <property type="evidence" value="ECO:0007669"/>
    <property type="project" value="InterPro"/>
</dbReference>
<keyword evidence="1 2" id="KW-0732">Signal</keyword>
<protein>
    <recommendedName>
        <fullName evidence="3">CBM1 domain-containing protein</fullName>
    </recommendedName>
</protein>
<comment type="caution">
    <text evidence="4">The sequence shown here is derived from an EMBL/GenBank/DDBJ whole genome shotgun (WGS) entry which is preliminary data.</text>
</comment>
<dbReference type="InterPro" id="IPR000254">
    <property type="entry name" value="CBD"/>
</dbReference>
<dbReference type="AlphaFoldDB" id="A0AAD6Z981"/>
<dbReference type="SUPFAM" id="SSF57180">
    <property type="entry name" value="Cellulose-binding domain"/>
    <property type="match status" value="1"/>
</dbReference>
<name>A0AAD6Z981_9AGAR</name>
<dbReference type="PROSITE" id="PS00562">
    <property type="entry name" value="CBM1_1"/>
    <property type="match status" value="1"/>
</dbReference>
<dbReference type="InterPro" id="IPR035971">
    <property type="entry name" value="CBD_sf"/>
</dbReference>
<dbReference type="EMBL" id="JARIHO010000073">
    <property type="protein sequence ID" value="KAJ7312299.1"/>
    <property type="molecule type" value="Genomic_DNA"/>
</dbReference>
<keyword evidence="5" id="KW-1185">Reference proteome</keyword>
<evidence type="ECO:0000256" key="2">
    <source>
        <dbReference type="SAM" id="SignalP"/>
    </source>
</evidence>
<dbReference type="SMART" id="SM00236">
    <property type="entry name" value="fCBD"/>
    <property type="match status" value="1"/>
</dbReference>
<evidence type="ECO:0000259" key="3">
    <source>
        <dbReference type="PROSITE" id="PS51164"/>
    </source>
</evidence>
<evidence type="ECO:0000313" key="5">
    <source>
        <dbReference type="Proteomes" id="UP001218218"/>
    </source>
</evidence>
<gene>
    <name evidence="4" type="ORF">DFH08DRAFT_897258</name>
</gene>